<protein>
    <submittedName>
        <fullName evidence="9">Anti-sigma factor domain-containing protein</fullName>
    </submittedName>
</protein>
<organism evidence="9 10">
    <name type="scientific">Fusibacter ferrireducens</name>
    <dbReference type="NCBI Taxonomy" id="2785058"/>
    <lineage>
        <taxon>Bacteria</taxon>
        <taxon>Bacillati</taxon>
        <taxon>Bacillota</taxon>
        <taxon>Clostridia</taxon>
        <taxon>Eubacteriales</taxon>
        <taxon>Eubacteriales Family XII. Incertae Sedis</taxon>
        <taxon>Fusibacter</taxon>
    </lineage>
</organism>
<keyword evidence="4 7" id="KW-1133">Transmembrane helix</keyword>
<evidence type="ECO:0000256" key="2">
    <source>
        <dbReference type="ARBA" id="ARBA00022475"/>
    </source>
</evidence>
<dbReference type="EMBL" id="JADKNH010000006">
    <property type="protein sequence ID" value="MBF4693592.1"/>
    <property type="molecule type" value="Genomic_DNA"/>
</dbReference>
<keyword evidence="5 7" id="KW-0472">Membrane</keyword>
<evidence type="ECO:0000259" key="8">
    <source>
        <dbReference type="PROSITE" id="PS51849"/>
    </source>
</evidence>
<feature type="region of interest" description="Disordered" evidence="6">
    <location>
        <begin position="255"/>
        <end position="334"/>
    </location>
</feature>
<feature type="compositionally biased region" description="Basic and acidic residues" evidence="6">
    <location>
        <begin position="314"/>
        <end position="334"/>
    </location>
</feature>
<feature type="compositionally biased region" description="Basic and acidic residues" evidence="6">
    <location>
        <begin position="294"/>
        <end position="306"/>
    </location>
</feature>
<dbReference type="RefSeq" id="WP_194701836.1">
    <property type="nucleotide sequence ID" value="NZ_JADKNH010000006.1"/>
</dbReference>
<evidence type="ECO:0000256" key="5">
    <source>
        <dbReference type="ARBA" id="ARBA00023136"/>
    </source>
</evidence>
<feature type="compositionally biased region" description="Basic and acidic residues" evidence="6">
    <location>
        <begin position="255"/>
        <end position="285"/>
    </location>
</feature>
<comment type="subcellular location">
    <subcellularLocation>
        <location evidence="1">Cell membrane</location>
        <topology evidence="1">Single-pass membrane protein</topology>
    </subcellularLocation>
</comment>
<keyword evidence="3 7" id="KW-0812">Transmembrane</keyword>
<evidence type="ECO:0000256" key="4">
    <source>
        <dbReference type="ARBA" id="ARBA00022989"/>
    </source>
</evidence>
<name>A0ABR9ZSZ8_9FIRM</name>
<sequence>MDHERWPQVETSEKLHRGIILEINAEYLHVLSDRCEHVKINYKANHSVGEQIYFLDEDRIDIRMDRDSDNKISKLRVIRYLSTIAAILMIVFLINSQFLNVTYAVMSVDINPSLELELNKAGEVIKVRPLNEEAKQLVSILQLKGQSYETAVIQILDQAVLSGYNIDQKSVLIAVAPTQSNLEQLVKDIEKSMSVYIERLNAEVLIGDYQSYEKTKSEGISLGRHLISEEHPDYDEDDIKHLEIHDLFERIEHERDEHESDEHESDEHESEKDEHGSEVKDHEFESPNDYIEQDMGKEIDVKEQTNTKDNTVNEYRDEHKDEHRDEHRYSDHDE</sequence>
<evidence type="ECO:0000256" key="3">
    <source>
        <dbReference type="ARBA" id="ARBA00022692"/>
    </source>
</evidence>
<evidence type="ECO:0000313" key="10">
    <source>
        <dbReference type="Proteomes" id="UP000614200"/>
    </source>
</evidence>
<proteinExistence type="predicted"/>
<dbReference type="Pfam" id="PF23750">
    <property type="entry name" value="RsgI_M"/>
    <property type="match status" value="1"/>
</dbReference>
<accession>A0ABR9ZSZ8</accession>
<keyword evidence="10" id="KW-1185">Reference proteome</keyword>
<evidence type="ECO:0000313" key="9">
    <source>
        <dbReference type="EMBL" id="MBF4693592.1"/>
    </source>
</evidence>
<evidence type="ECO:0000256" key="7">
    <source>
        <dbReference type="SAM" id="Phobius"/>
    </source>
</evidence>
<evidence type="ECO:0000256" key="6">
    <source>
        <dbReference type="SAM" id="MobiDB-lite"/>
    </source>
</evidence>
<dbReference type="PROSITE" id="PS51849">
    <property type="entry name" value="RSGI_N"/>
    <property type="match status" value="1"/>
</dbReference>
<reference evidence="9 10" key="1">
    <citation type="submission" date="2020-11" db="EMBL/GenBank/DDBJ databases">
        <title>Fusibacter basophilias sp. nov.</title>
        <authorList>
            <person name="Qiu D."/>
        </authorList>
    </citation>
    <scope>NUCLEOTIDE SEQUENCE [LARGE SCALE GENOMIC DNA]</scope>
    <source>
        <strain evidence="9 10">Q10-2</strain>
    </source>
</reference>
<feature type="transmembrane region" description="Helical" evidence="7">
    <location>
        <begin position="77"/>
        <end position="94"/>
    </location>
</feature>
<keyword evidence="2" id="KW-1003">Cell membrane</keyword>
<comment type="caution">
    <text evidence="9">The sequence shown here is derived from an EMBL/GenBank/DDBJ whole genome shotgun (WGS) entry which is preliminary data.</text>
</comment>
<dbReference type="Pfam" id="PF12791">
    <property type="entry name" value="RsgI_N"/>
    <property type="match status" value="1"/>
</dbReference>
<gene>
    <name evidence="9" type="ORF">ISU02_10690</name>
</gene>
<dbReference type="Proteomes" id="UP000614200">
    <property type="component" value="Unassembled WGS sequence"/>
</dbReference>
<dbReference type="InterPro" id="IPR024449">
    <property type="entry name" value="Anti-sigma_RsgI_N"/>
</dbReference>
<evidence type="ECO:0000256" key="1">
    <source>
        <dbReference type="ARBA" id="ARBA00004162"/>
    </source>
</evidence>
<feature type="domain" description="RsgI N-terminal anti-sigma" evidence="8">
    <location>
        <begin position="16"/>
        <end position="63"/>
    </location>
</feature>
<dbReference type="InterPro" id="IPR055431">
    <property type="entry name" value="RsgI_M"/>
</dbReference>